<dbReference type="EMBL" id="PFGX01000073">
    <property type="protein sequence ID" value="PIW75313.1"/>
    <property type="molecule type" value="Genomic_DNA"/>
</dbReference>
<reference evidence="3" key="1">
    <citation type="submission" date="2017-09" db="EMBL/GenBank/DDBJ databases">
        <title>Depth-based differentiation of microbial function through sediment-hosted aquifers and enrichment of novel symbionts in the deep terrestrial subsurface.</title>
        <authorList>
            <person name="Probst A.J."/>
            <person name="Ladd B."/>
            <person name="Jarett J.K."/>
            <person name="Geller-Mcgrath D.E."/>
            <person name="Sieber C.M.K."/>
            <person name="Emerson J.B."/>
            <person name="Anantharaman K."/>
            <person name="Thomas B.C."/>
            <person name="Malmstrom R."/>
            <person name="Stieglmeier M."/>
            <person name="Klingl A."/>
            <person name="Woyke T."/>
            <person name="Ryan C.M."/>
            <person name="Banfield J.F."/>
        </authorList>
    </citation>
    <scope>NUCLEOTIDE SEQUENCE [LARGE SCALE GENOMIC DNA]</scope>
</reference>
<sequence>MPGIKRRITVIAKLFLSAFLLLVWFFLIQGEYEMLTKPELQNDFPVVKGVYAVYLTGFVLLVIAATIFLLLRSIKRSGASTEIAAKNQQSGLG</sequence>
<protein>
    <submittedName>
        <fullName evidence="2">Uncharacterized protein</fullName>
    </submittedName>
</protein>
<proteinExistence type="predicted"/>
<keyword evidence="1" id="KW-1133">Transmembrane helix</keyword>
<dbReference type="AlphaFoldDB" id="A0A2M7IFL1"/>
<dbReference type="Proteomes" id="UP000231280">
    <property type="component" value="Unassembled WGS sequence"/>
</dbReference>
<evidence type="ECO:0000313" key="3">
    <source>
        <dbReference type="Proteomes" id="UP000231280"/>
    </source>
</evidence>
<feature type="transmembrane region" description="Helical" evidence="1">
    <location>
        <begin position="50"/>
        <end position="71"/>
    </location>
</feature>
<gene>
    <name evidence="2" type="ORF">CO002_02810</name>
</gene>
<organism evidence="2 3">
    <name type="scientific">Candidatus Portnoybacteria bacterium CG_4_8_14_3_um_filter_44_10</name>
    <dbReference type="NCBI Taxonomy" id="1974802"/>
    <lineage>
        <taxon>Bacteria</taxon>
        <taxon>Candidatus Portnoyibacteriota</taxon>
    </lineage>
</organism>
<comment type="caution">
    <text evidence="2">The sequence shown here is derived from an EMBL/GenBank/DDBJ whole genome shotgun (WGS) entry which is preliminary data.</text>
</comment>
<evidence type="ECO:0000313" key="2">
    <source>
        <dbReference type="EMBL" id="PIW75313.1"/>
    </source>
</evidence>
<keyword evidence="1" id="KW-0812">Transmembrane</keyword>
<feature type="transmembrane region" description="Helical" evidence="1">
    <location>
        <begin position="12"/>
        <end position="30"/>
    </location>
</feature>
<evidence type="ECO:0000256" key="1">
    <source>
        <dbReference type="SAM" id="Phobius"/>
    </source>
</evidence>
<keyword evidence="1" id="KW-0472">Membrane</keyword>
<name>A0A2M7IFL1_9BACT</name>
<accession>A0A2M7IFL1</accession>